<accession>S4RS82</accession>
<evidence type="ECO:0000256" key="4">
    <source>
        <dbReference type="ARBA" id="ARBA00023157"/>
    </source>
</evidence>
<comment type="subcellular location">
    <subcellularLocation>
        <location evidence="1">Membrane</location>
    </subcellularLocation>
</comment>
<dbReference type="PROSITE" id="PS51551">
    <property type="entry name" value="EPHRIN_RBD_2"/>
    <property type="match status" value="1"/>
</dbReference>
<feature type="disulfide bond" evidence="6">
    <location>
        <begin position="21"/>
        <end position="61"/>
    </location>
</feature>
<evidence type="ECO:0000256" key="1">
    <source>
        <dbReference type="ARBA" id="ARBA00004370"/>
    </source>
</evidence>
<dbReference type="PRINTS" id="PR01347">
    <property type="entry name" value="EPHRIN"/>
</dbReference>
<dbReference type="GO" id="GO:0048013">
    <property type="term" value="P:ephrin receptor signaling pathway"/>
    <property type="evidence" value="ECO:0007669"/>
    <property type="project" value="TreeGrafter"/>
</dbReference>
<comment type="caution">
    <text evidence="6">Lacks conserved residue(s) required for the propagation of feature annotation.</text>
</comment>
<dbReference type="OMA" id="REYHIIL"/>
<dbReference type="GO" id="GO:0046875">
    <property type="term" value="F:ephrin receptor binding"/>
    <property type="evidence" value="ECO:0007669"/>
    <property type="project" value="TreeGrafter"/>
</dbReference>
<dbReference type="Pfam" id="PF00812">
    <property type="entry name" value="Ephrin"/>
    <property type="match status" value="1"/>
</dbReference>
<evidence type="ECO:0000313" key="9">
    <source>
        <dbReference type="Ensembl" id="ENSPMAP00000008071.1"/>
    </source>
</evidence>
<dbReference type="InterPro" id="IPR031328">
    <property type="entry name" value="Ephrin"/>
</dbReference>
<keyword evidence="4 6" id="KW-1015">Disulfide bond</keyword>
<evidence type="ECO:0000256" key="2">
    <source>
        <dbReference type="ARBA" id="ARBA00022729"/>
    </source>
</evidence>
<dbReference type="STRING" id="7757.ENSPMAP00000008071"/>
<evidence type="ECO:0000259" key="8">
    <source>
        <dbReference type="PROSITE" id="PS51551"/>
    </source>
</evidence>
<evidence type="ECO:0000256" key="3">
    <source>
        <dbReference type="ARBA" id="ARBA00023136"/>
    </source>
</evidence>
<dbReference type="SUPFAM" id="SSF49503">
    <property type="entry name" value="Cupredoxins"/>
    <property type="match status" value="1"/>
</dbReference>
<comment type="similarity">
    <text evidence="6 7">Belongs to the ephrin family.</text>
</comment>
<organism evidence="9">
    <name type="scientific">Petromyzon marinus</name>
    <name type="common">Sea lamprey</name>
    <dbReference type="NCBI Taxonomy" id="7757"/>
    <lineage>
        <taxon>Eukaryota</taxon>
        <taxon>Metazoa</taxon>
        <taxon>Chordata</taxon>
        <taxon>Craniata</taxon>
        <taxon>Vertebrata</taxon>
        <taxon>Cyclostomata</taxon>
        <taxon>Hyperoartia</taxon>
        <taxon>Petromyzontiformes</taxon>
        <taxon>Petromyzontidae</taxon>
        <taxon>Petromyzon</taxon>
    </lineage>
</organism>
<proteinExistence type="inferred from homology"/>
<dbReference type="Ensembl" id="ENSPMAT00000008108.1">
    <property type="protein sequence ID" value="ENSPMAP00000008071.1"/>
    <property type="gene ID" value="ENSPMAG00000007322.1"/>
</dbReference>
<keyword evidence="2" id="KW-0732">Signal</keyword>
<evidence type="ECO:0000256" key="5">
    <source>
        <dbReference type="ARBA" id="ARBA00023180"/>
    </source>
</evidence>
<dbReference type="HOGENOM" id="CLU_1986713_0_0_1"/>
<feature type="domain" description="Ephrin RBD" evidence="8">
    <location>
        <begin position="1"/>
        <end position="125"/>
    </location>
</feature>
<sequence>FPGSHGVILYPQMGDRIDLICPVGLGPGPAEFHRLYLVSRDSSVRCEAPPGARNSRLVLACDRPARALKYTLKVQRVSPNYRGLEFAPKREYHIILATSDGTWEGLSGRVGGACVTHGMRLVLRVG</sequence>
<evidence type="ECO:0000256" key="7">
    <source>
        <dbReference type="RuleBase" id="RU004375"/>
    </source>
</evidence>
<evidence type="ECO:0000256" key="6">
    <source>
        <dbReference type="PROSITE-ProRule" id="PRU00884"/>
    </source>
</evidence>
<dbReference type="InterPro" id="IPR001799">
    <property type="entry name" value="Ephrin_RBD"/>
</dbReference>
<dbReference type="Gene3D" id="2.60.40.420">
    <property type="entry name" value="Cupredoxins - blue copper proteins"/>
    <property type="match status" value="1"/>
</dbReference>
<dbReference type="PANTHER" id="PTHR11304">
    <property type="entry name" value="EPHRIN"/>
    <property type="match status" value="1"/>
</dbReference>
<reference evidence="9" key="1">
    <citation type="submission" date="2025-08" db="UniProtKB">
        <authorList>
            <consortium name="Ensembl"/>
        </authorList>
    </citation>
    <scope>IDENTIFICATION</scope>
</reference>
<reference evidence="9" key="2">
    <citation type="submission" date="2025-09" db="UniProtKB">
        <authorList>
            <consortium name="Ensembl"/>
        </authorList>
    </citation>
    <scope>IDENTIFICATION</scope>
</reference>
<name>S4RS82_PETMA</name>
<dbReference type="GO" id="GO:0007411">
    <property type="term" value="P:axon guidance"/>
    <property type="evidence" value="ECO:0007669"/>
    <property type="project" value="TreeGrafter"/>
</dbReference>
<keyword evidence="3 7" id="KW-0472">Membrane</keyword>
<dbReference type="InterPro" id="IPR008972">
    <property type="entry name" value="Cupredoxin"/>
</dbReference>
<dbReference type="GO" id="GO:0005886">
    <property type="term" value="C:plasma membrane"/>
    <property type="evidence" value="ECO:0007669"/>
    <property type="project" value="TreeGrafter"/>
</dbReference>
<dbReference type="AlphaFoldDB" id="S4RS82"/>
<protein>
    <recommendedName>
        <fullName evidence="8">Ephrin RBD domain-containing protein</fullName>
    </recommendedName>
</protein>
<dbReference type="GeneTree" id="ENSGT00940000160323"/>
<dbReference type="PANTHER" id="PTHR11304:SF34">
    <property type="entry name" value="EPHRIN-B3"/>
    <property type="match status" value="1"/>
</dbReference>
<keyword evidence="5" id="KW-0325">Glycoprotein</keyword>